<name>A0A1M5AVS4_9FLAO</name>
<dbReference type="EMBL" id="FQVO01000015">
    <property type="protein sequence ID" value="SHF34246.1"/>
    <property type="molecule type" value="Genomic_DNA"/>
</dbReference>
<reference evidence="2" key="1">
    <citation type="submission" date="2016-11" db="EMBL/GenBank/DDBJ databases">
        <authorList>
            <person name="Varghese N."/>
            <person name="Submissions S."/>
        </authorList>
    </citation>
    <scope>NUCLEOTIDE SEQUENCE [LARGE SCALE GENOMIC DNA]</scope>
    <source>
        <strain evidence="2">DSM 26898</strain>
    </source>
</reference>
<evidence type="ECO:0000313" key="1">
    <source>
        <dbReference type="EMBL" id="SHF34246.1"/>
    </source>
</evidence>
<gene>
    <name evidence="1" type="ORF">SAMN05444408_11551</name>
</gene>
<dbReference type="OrthoDB" id="1263921at2"/>
<dbReference type="Proteomes" id="UP000184236">
    <property type="component" value="Unassembled WGS sequence"/>
</dbReference>
<keyword evidence="2" id="KW-1185">Reference proteome</keyword>
<dbReference type="STRING" id="1302685.SAMN05444408_11551"/>
<sequence length="180" mass="20670">MANKNFRYEAVIKLASGPAVQYHNINTGLKKFHVFVKTTYKDQWIFWKARRIATKEIVGTFTNDTDIQIKAVRVYLPKQRNNGNSGFFMRVPFSRYNAIINRNLFFSDKVIVEAAEDYLVINELIFNKAINNAITELTAYFAEKGHKIANGEIAISEIQIEKLLISKGKNKGTEPMIDYP</sequence>
<protein>
    <submittedName>
        <fullName evidence="1">Uncharacterized protein</fullName>
    </submittedName>
</protein>
<organism evidence="1 2">
    <name type="scientific">Chryseobacterium takakiae</name>
    <dbReference type="NCBI Taxonomy" id="1302685"/>
    <lineage>
        <taxon>Bacteria</taxon>
        <taxon>Pseudomonadati</taxon>
        <taxon>Bacteroidota</taxon>
        <taxon>Flavobacteriia</taxon>
        <taxon>Flavobacteriales</taxon>
        <taxon>Weeksellaceae</taxon>
        <taxon>Chryseobacterium group</taxon>
        <taxon>Chryseobacterium</taxon>
    </lineage>
</organism>
<proteinExistence type="predicted"/>
<dbReference type="AlphaFoldDB" id="A0A1M5AVS4"/>
<evidence type="ECO:0000313" key="2">
    <source>
        <dbReference type="Proteomes" id="UP000184236"/>
    </source>
</evidence>
<dbReference type="RefSeq" id="WP_072885872.1">
    <property type="nucleotide sequence ID" value="NZ_FQVO01000015.1"/>
</dbReference>
<accession>A0A1M5AVS4</accession>